<dbReference type="SUPFAM" id="SSF51556">
    <property type="entry name" value="Metallo-dependent hydrolases"/>
    <property type="match status" value="1"/>
</dbReference>
<dbReference type="InterPro" id="IPR001365">
    <property type="entry name" value="A_deaminase_dom"/>
</dbReference>
<evidence type="ECO:0000256" key="1">
    <source>
        <dbReference type="ARBA" id="ARBA00001947"/>
    </source>
</evidence>
<protein>
    <submittedName>
        <fullName evidence="7">Adenosine deaminase</fullName>
    </submittedName>
</protein>
<dbReference type="InterPro" id="IPR006330">
    <property type="entry name" value="Ado/ade_deaminase"/>
</dbReference>
<dbReference type="GO" id="GO:0016814">
    <property type="term" value="F:hydrolase activity, acting on carbon-nitrogen (but not peptide) bonds, in cyclic amidines"/>
    <property type="evidence" value="ECO:0007669"/>
    <property type="project" value="UniProtKB-ARBA"/>
</dbReference>
<reference evidence="7" key="1">
    <citation type="submission" date="2021-01" db="EMBL/GenBank/DDBJ databases">
        <title>Whole genome shotgun sequence of Sphaerisporangium rufum NBRC 109079.</title>
        <authorList>
            <person name="Komaki H."/>
            <person name="Tamura T."/>
        </authorList>
    </citation>
    <scope>NUCLEOTIDE SEQUENCE</scope>
    <source>
        <strain evidence="7">NBRC 109079</strain>
    </source>
</reference>
<dbReference type="PANTHER" id="PTHR43114:SF6">
    <property type="entry name" value="ADENINE DEAMINASE"/>
    <property type="match status" value="1"/>
</dbReference>
<dbReference type="AlphaFoldDB" id="A0A919R8J6"/>
<evidence type="ECO:0000313" key="8">
    <source>
        <dbReference type="Proteomes" id="UP000655287"/>
    </source>
</evidence>
<evidence type="ECO:0000256" key="5">
    <source>
        <dbReference type="ARBA" id="ARBA00022833"/>
    </source>
</evidence>
<name>A0A919R8J6_9ACTN</name>
<dbReference type="Pfam" id="PF00962">
    <property type="entry name" value="A_deaminase"/>
    <property type="match status" value="1"/>
</dbReference>
<dbReference type="Gene3D" id="3.20.20.140">
    <property type="entry name" value="Metal-dependent hydrolases"/>
    <property type="match status" value="1"/>
</dbReference>
<feature type="domain" description="Adenosine deaminase" evidence="6">
    <location>
        <begin position="36"/>
        <end position="358"/>
    </location>
</feature>
<comment type="similarity">
    <text evidence="2">Belongs to the metallo-dependent hydrolases superfamily. Adenosine and AMP deaminases family.</text>
</comment>
<gene>
    <name evidence="7" type="primary">add</name>
    <name evidence="7" type="ORF">Sru01_42620</name>
</gene>
<comment type="cofactor">
    <cofactor evidence="1">
        <name>Zn(2+)</name>
        <dbReference type="ChEBI" id="CHEBI:29105"/>
    </cofactor>
</comment>
<dbReference type="NCBIfam" id="TIGR01430">
    <property type="entry name" value="aden_deam"/>
    <property type="match status" value="1"/>
</dbReference>
<dbReference type="PANTHER" id="PTHR43114">
    <property type="entry name" value="ADENINE DEAMINASE"/>
    <property type="match status" value="1"/>
</dbReference>
<dbReference type="EMBL" id="BOOU01000056">
    <property type="protein sequence ID" value="GII79280.1"/>
    <property type="molecule type" value="Genomic_DNA"/>
</dbReference>
<evidence type="ECO:0000259" key="6">
    <source>
        <dbReference type="Pfam" id="PF00962"/>
    </source>
</evidence>
<evidence type="ECO:0000256" key="2">
    <source>
        <dbReference type="ARBA" id="ARBA00006676"/>
    </source>
</evidence>
<dbReference type="Proteomes" id="UP000655287">
    <property type="component" value="Unassembled WGS sequence"/>
</dbReference>
<sequence length="363" mass="38233">MALPRVGAMTDTTPSVPGFAAVPAPESTAAFAAALPKVELHIHLQGSASVPTVLELSRRHPGGPVPTEERALREFYAFRDFPHFAEVYGAVNALVREPEDVAALMTGAARDLAAQNVRYVEMTVTPYAHQMMGMPKKAITEALDIAARQAAAGGVQVGYIFDIPGEFGTEAARATADHALTEPPEALVGFGLGGIEQARARYRDAIRDAFAAATAAGLHSVPHGGEMTGPETIWEVIDGLGAERIGHGTSCLADPRLVAHLRDTRIPLEVCPTSNVCTGQVPDLASHPLPRMLEAGLFVTLNSDDPPMFGTTLTREYQVAAETFGLGPAELAGLARNAVHASYLDEAGKRAVLAEIDALPLPA</sequence>
<accession>A0A919R8J6</accession>
<evidence type="ECO:0000256" key="3">
    <source>
        <dbReference type="ARBA" id="ARBA00022723"/>
    </source>
</evidence>
<comment type="caution">
    <text evidence="7">The sequence shown here is derived from an EMBL/GenBank/DDBJ whole genome shotgun (WGS) entry which is preliminary data.</text>
</comment>
<keyword evidence="8" id="KW-1185">Reference proteome</keyword>
<evidence type="ECO:0000313" key="7">
    <source>
        <dbReference type="EMBL" id="GII79280.1"/>
    </source>
</evidence>
<keyword evidence="3" id="KW-0479">Metal-binding</keyword>
<dbReference type="GO" id="GO:0046872">
    <property type="term" value="F:metal ion binding"/>
    <property type="evidence" value="ECO:0007669"/>
    <property type="project" value="UniProtKB-KW"/>
</dbReference>
<keyword evidence="5" id="KW-0862">Zinc</keyword>
<keyword evidence="4" id="KW-0378">Hydrolase</keyword>
<dbReference type="GO" id="GO:0019239">
    <property type="term" value="F:deaminase activity"/>
    <property type="evidence" value="ECO:0007669"/>
    <property type="project" value="InterPro"/>
</dbReference>
<dbReference type="InterPro" id="IPR032466">
    <property type="entry name" value="Metal_Hydrolase"/>
</dbReference>
<organism evidence="7 8">
    <name type="scientific">Sphaerisporangium rufum</name>
    <dbReference type="NCBI Taxonomy" id="1381558"/>
    <lineage>
        <taxon>Bacteria</taxon>
        <taxon>Bacillati</taxon>
        <taxon>Actinomycetota</taxon>
        <taxon>Actinomycetes</taxon>
        <taxon>Streptosporangiales</taxon>
        <taxon>Streptosporangiaceae</taxon>
        <taxon>Sphaerisporangium</taxon>
    </lineage>
</organism>
<proteinExistence type="inferred from homology"/>
<evidence type="ECO:0000256" key="4">
    <source>
        <dbReference type="ARBA" id="ARBA00022801"/>
    </source>
</evidence>